<gene>
    <name evidence="4" type="primary">LOC109486166</name>
</gene>
<feature type="compositionally biased region" description="Low complexity" evidence="1">
    <location>
        <begin position="82"/>
        <end position="103"/>
    </location>
</feature>
<organism evidence="3 4">
    <name type="scientific">Branchiostoma belcheri</name>
    <name type="common">Amphioxus</name>
    <dbReference type="NCBI Taxonomy" id="7741"/>
    <lineage>
        <taxon>Eukaryota</taxon>
        <taxon>Metazoa</taxon>
        <taxon>Chordata</taxon>
        <taxon>Cephalochordata</taxon>
        <taxon>Leptocardii</taxon>
        <taxon>Amphioxiformes</taxon>
        <taxon>Branchiostomatidae</taxon>
        <taxon>Branchiostoma</taxon>
    </lineage>
</organism>
<feature type="chain" id="PRO_5027724100" evidence="2">
    <location>
        <begin position="27"/>
        <end position="233"/>
    </location>
</feature>
<name>A0A6P5ATT9_BRABE</name>
<keyword evidence="2" id="KW-0732">Signal</keyword>
<evidence type="ECO:0000256" key="1">
    <source>
        <dbReference type="SAM" id="MobiDB-lite"/>
    </source>
</evidence>
<evidence type="ECO:0000313" key="4">
    <source>
        <dbReference type="RefSeq" id="XP_019645431.1"/>
    </source>
</evidence>
<dbReference type="AlphaFoldDB" id="A0A6P5ATT9"/>
<evidence type="ECO:0000256" key="2">
    <source>
        <dbReference type="SAM" id="SignalP"/>
    </source>
</evidence>
<evidence type="ECO:0000313" key="3">
    <source>
        <dbReference type="Proteomes" id="UP000515135"/>
    </source>
</evidence>
<protein>
    <submittedName>
        <fullName evidence="4">Uncharacterized protein LOC109486166 isoform X1</fullName>
    </submittedName>
</protein>
<reference evidence="4" key="1">
    <citation type="submission" date="2025-08" db="UniProtKB">
        <authorList>
            <consortium name="RefSeq"/>
        </authorList>
    </citation>
    <scope>IDENTIFICATION</scope>
    <source>
        <tissue evidence="4">Gonad</tissue>
    </source>
</reference>
<dbReference type="KEGG" id="bbel:109486166"/>
<dbReference type="Proteomes" id="UP000515135">
    <property type="component" value="Unplaced"/>
</dbReference>
<accession>A0A6P5ATT9</accession>
<sequence length="233" mass="25425">MWSTGGQVLSLVLTAVAVILVPSADCSAPPPEIQDEVNKCMLTLGLHKVIPHISSVKMAMDFCMAKVARAQSDGFQRTVKNSYQSPSSYSQQQSPYSNSQQSSFPQQSSQAAYMTNAISPYVDSGAANKQFDPKTYDGVIEECSEKSFLAGKCVEMTDWLVNMVTTVAPQPPPPPPPPKCVADFSHCGYCECNCCSGKCELSWLLWEASVCVPENKCTYSRVTKCVNQKKISH</sequence>
<feature type="signal peptide" evidence="2">
    <location>
        <begin position="1"/>
        <end position="26"/>
    </location>
</feature>
<dbReference type="GeneID" id="109486166"/>
<feature type="region of interest" description="Disordered" evidence="1">
    <location>
        <begin position="80"/>
        <end position="103"/>
    </location>
</feature>
<dbReference type="OrthoDB" id="10040169at2759"/>
<proteinExistence type="predicted"/>
<keyword evidence="3" id="KW-1185">Reference proteome</keyword>
<dbReference type="RefSeq" id="XP_019645431.1">
    <property type="nucleotide sequence ID" value="XM_019789872.1"/>
</dbReference>